<dbReference type="RefSeq" id="WP_330105917.1">
    <property type="nucleotide sequence ID" value="NZ_JAZDQT010000001.1"/>
</dbReference>
<dbReference type="Pfam" id="PF00561">
    <property type="entry name" value="Abhydrolase_1"/>
    <property type="match status" value="1"/>
</dbReference>
<dbReference type="GO" id="GO:0016787">
    <property type="term" value="F:hydrolase activity"/>
    <property type="evidence" value="ECO:0007669"/>
    <property type="project" value="UniProtKB-KW"/>
</dbReference>
<dbReference type="SUPFAM" id="SSF53474">
    <property type="entry name" value="alpha/beta-Hydrolases"/>
    <property type="match status" value="1"/>
</dbReference>
<keyword evidence="4" id="KW-1185">Reference proteome</keyword>
<dbReference type="Proteomes" id="UP001336835">
    <property type="component" value="Unassembled WGS sequence"/>
</dbReference>
<feature type="chain" id="PRO_5046276187" evidence="1">
    <location>
        <begin position="20"/>
        <end position="289"/>
    </location>
</feature>
<sequence>MKRIVSTFILFLFALSLHAQTNPKADPSKIAYGDNKAAGNYAKIRGMNMYYETYGEGKPLLIIHGNSGSIGDFSKQIPYFAKKYKVIVADSRDHGKTLDTLNMVDSLSYEQMSDDYAALLSHLKIDSAFVLGWSDGGINGLLLAMRHPEKVKKLAITGANLWPDTNSVEPFVLKYFDGIKKYYDKQKPSIARTVLLRHFNLLLTQPQIKPASLAKIQCPTLVMAGDQDVIKVAHTLLIAKSIPNSNLWISPNSGHGFLVLRSVDKFNVEVDEFFQRKYKKIAGRDLFQN</sequence>
<dbReference type="PANTHER" id="PTHR46331">
    <property type="entry name" value="VALACYCLOVIR HYDROLASE"/>
    <property type="match status" value="1"/>
</dbReference>
<dbReference type="InterPro" id="IPR000073">
    <property type="entry name" value="AB_hydrolase_1"/>
</dbReference>
<dbReference type="Gene3D" id="3.40.50.1820">
    <property type="entry name" value="alpha/beta hydrolase"/>
    <property type="match status" value="1"/>
</dbReference>
<dbReference type="PANTHER" id="PTHR46331:SF2">
    <property type="entry name" value="VALACYCLOVIR HYDROLASE"/>
    <property type="match status" value="1"/>
</dbReference>
<evidence type="ECO:0000256" key="1">
    <source>
        <dbReference type="SAM" id="SignalP"/>
    </source>
</evidence>
<accession>A0ABU7I2B4</accession>
<evidence type="ECO:0000313" key="3">
    <source>
        <dbReference type="EMBL" id="MEE1943506.1"/>
    </source>
</evidence>
<dbReference type="InterPro" id="IPR029058">
    <property type="entry name" value="AB_hydrolase_fold"/>
</dbReference>
<feature type="signal peptide" evidence="1">
    <location>
        <begin position="1"/>
        <end position="19"/>
    </location>
</feature>
<keyword evidence="1" id="KW-0732">Signal</keyword>
<dbReference type="EMBL" id="JAZDQT010000001">
    <property type="protein sequence ID" value="MEE1943506.1"/>
    <property type="molecule type" value="Genomic_DNA"/>
</dbReference>
<protein>
    <submittedName>
        <fullName evidence="3">Alpha/beta hydrolase</fullName>
    </submittedName>
</protein>
<evidence type="ECO:0000259" key="2">
    <source>
        <dbReference type="Pfam" id="PF00561"/>
    </source>
</evidence>
<gene>
    <name evidence="3" type="ORF">VRU48_00205</name>
</gene>
<organism evidence="3 4">
    <name type="scientific">Pedobacter albus</name>
    <dbReference type="NCBI Taxonomy" id="3113905"/>
    <lineage>
        <taxon>Bacteria</taxon>
        <taxon>Pseudomonadati</taxon>
        <taxon>Bacteroidota</taxon>
        <taxon>Sphingobacteriia</taxon>
        <taxon>Sphingobacteriales</taxon>
        <taxon>Sphingobacteriaceae</taxon>
        <taxon>Pedobacter</taxon>
    </lineage>
</organism>
<keyword evidence="3" id="KW-0378">Hydrolase</keyword>
<proteinExistence type="predicted"/>
<evidence type="ECO:0000313" key="4">
    <source>
        <dbReference type="Proteomes" id="UP001336835"/>
    </source>
</evidence>
<name>A0ABU7I2B4_9SPHI</name>
<feature type="domain" description="AB hydrolase-1" evidence="2">
    <location>
        <begin position="58"/>
        <end position="181"/>
    </location>
</feature>
<comment type="caution">
    <text evidence="3">The sequence shown here is derived from an EMBL/GenBank/DDBJ whole genome shotgun (WGS) entry which is preliminary data.</text>
</comment>
<reference evidence="3 4" key="1">
    <citation type="submission" date="2024-01" db="EMBL/GenBank/DDBJ databases">
        <title>Pedobacter sp. nov., isolated from fresh soil.</title>
        <authorList>
            <person name="Le N.T.T."/>
        </authorList>
    </citation>
    <scope>NUCLEOTIDE SEQUENCE [LARGE SCALE GENOMIC DNA]</scope>
    <source>
        <strain evidence="3 4">KR3-3</strain>
    </source>
</reference>